<dbReference type="Proteomes" id="UP000035100">
    <property type="component" value="Unassembled WGS sequence"/>
</dbReference>
<evidence type="ECO:0000313" key="3">
    <source>
        <dbReference type="EMBL" id="KIQ69290.1"/>
    </source>
</evidence>
<evidence type="ECO:0000256" key="1">
    <source>
        <dbReference type="SAM" id="MobiDB-lite"/>
    </source>
</evidence>
<dbReference type="InterPro" id="IPR029044">
    <property type="entry name" value="Nucleotide-diphossugar_trans"/>
</dbReference>
<dbReference type="AlphaFoldDB" id="A0A0D0NLY2"/>
<dbReference type="EMBL" id="AONG01000010">
    <property type="protein sequence ID" value="KIQ69290.1"/>
    <property type="molecule type" value="Genomic_DNA"/>
</dbReference>
<organism evidence="3 4">
    <name type="scientific">Wenxinia marina DSM 24838</name>
    <dbReference type="NCBI Taxonomy" id="1123501"/>
    <lineage>
        <taxon>Bacteria</taxon>
        <taxon>Pseudomonadati</taxon>
        <taxon>Pseudomonadota</taxon>
        <taxon>Alphaproteobacteria</taxon>
        <taxon>Rhodobacterales</taxon>
        <taxon>Roseobacteraceae</taxon>
        <taxon>Wenxinia</taxon>
    </lineage>
</organism>
<dbReference type="PANTHER" id="PTHR43685">
    <property type="entry name" value="GLYCOSYLTRANSFERASE"/>
    <property type="match status" value="1"/>
</dbReference>
<dbReference type="InterPro" id="IPR001173">
    <property type="entry name" value="Glyco_trans_2-like"/>
</dbReference>
<gene>
    <name evidence="3" type="ORF">Wenmar_02361</name>
</gene>
<protein>
    <submittedName>
        <fullName evidence="3">Glycosyltransferase involved in cell wall biogenesis</fullName>
    </submittedName>
</protein>
<sequence length="397" mass="43234">MPNYRGAPFLQAAIRSVLAQTYRQIELIVVDDNSQDGSAEILRHEAALDARLKPITLGKNLGPAAARNVALDASSGTWIAVVDSDDLVHPSRIERLLAAADAMNADMIADDLVPFGTPTAAGRTVLGSRADSLPQITAVDLLLSDMGFSGTTSLGYLKPLIRRDCLANLRYDEVLTIGEDFDLCLRLLLGGAVYRLIPDPSYLYRRHSESISHRLSVDALDRRMSAMDRIGKDRVIDRETRHALDRRLRLLGQACRYERLVGQIKGRRAFAALAALVKSPRLALHLLDSLMDRRRRAAHLARSVPENGNTADPSRGGGHAGSAGPAGDDAETRCPPAARARRWRDRSVSCLQSGDRTFEGGPRAARGRSGGRTRLGLPAGSRDFAYSALRRHRAPDA</sequence>
<name>A0A0D0NLY2_9RHOB</name>
<feature type="region of interest" description="Disordered" evidence="1">
    <location>
        <begin position="352"/>
        <end position="380"/>
    </location>
</feature>
<keyword evidence="4" id="KW-1185">Reference proteome</keyword>
<dbReference type="SUPFAM" id="SSF53448">
    <property type="entry name" value="Nucleotide-diphospho-sugar transferases"/>
    <property type="match status" value="1"/>
</dbReference>
<proteinExistence type="predicted"/>
<feature type="domain" description="Glycosyltransferase 2-like" evidence="2">
    <location>
        <begin position="1"/>
        <end position="118"/>
    </location>
</feature>
<dbReference type="InterPro" id="IPR050834">
    <property type="entry name" value="Glycosyltransf_2"/>
</dbReference>
<dbReference type="CDD" id="cd00761">
    <property type="entry name" value="Glyco_tranf_GTA_type"/>
    <property type="match status" value="1"/>
</dbReference>
<evidence type="ECO:0000313" key="4">
    <source>
        <dbReference type="Proteomes" id="UP000035100"/>
    </source>
</evidence>
<dbReference type="STRING" id="1123501.Wenmar_02361"/>
<comment type="caution">
    <text evidence="3">The sequence shown here is derived from an EMBL/GenBank/DDBJ whole genome shotgun (WGS) entry which is preliminary data.</text>
</comment>
<dbReference type="Gene3D" id="3.90.550.10">
    <property type="entry name" value="Spore Coat Polysaccharide Biosynthesis Protein SpsA, Chain A"/>
    <property type="match status" value="1"/>
</dbReference>
<reference evidence="3 4" key="1">
    <citation type="submission" date="2013-01" db="EMBL/GenBank/DDBJ databases">
        <authorList>
            <person name="Fiebig A."/>
            <person name="Goeker M."/>
            <person name="Klenk H.-P.P."/>
        </authorList>
    </citation>
    <scope>NUCLEOTIDE SEQUENCE [LARGE SCALE GENOMIC DNA]</scope>
    <source>
        <strain evidence="3 4">DSM 24838</strain>
    </source>
</reference>
<dbReference type="PANTHER" id="PTHR43685:SF2">
    <property type="entry name" value="GLYCOSYLTRANSFERASE 2-LIKE DOMAIN-CONTAINING PROTEIN"/>
    <property type="match status" value="1"/>
</dbReference>
<feature type="region of interest" description="Disordered" evidence="1">
    <location>
        <begin position="300"/>
        <end position="340"/>
    </location>
</feature>
<dbReference type="Pfam" id="PF00535">
    <property type="entry name" value="Glycos_transf_2"/>
    <property type="match status" value="1"/>
</dbReference>
<dbReference type="GO" id="GO:0016740">
    <property type="term" value="F:transferase activity"/>
    <property type="evidence" value="ECO:0007669"/>
    <property type="project" value="UniProtKB-KW"/>
</dbReference>
<accession>A0A0D0NLY2</accession>
<keyword evidence="3" id="KW-0808">Transferase</keyword>
<evidence type="ECO:0000259" key="2">
    <source>
        <dbReference type="Pfam" id="PF00535"/>
    </source>
</evidence>